<dbReference type="OrthoDB" id="9814639at2"/>
<dbReference type="Gene3D" id="3.20.20.370">
    <property type="entry name" value="Glycoside hydrolase/deacetylase"/>
    <property type="match status" value="1"/>
</dbReference>
<keyword evidence="1" id="KW-0732">Signal</keyword>
<dbReference type="EMBL" id="MTZV01000006">
    <property type="protein sequence ID" value="PCE22240.1"/>
    <property type="molecule type" value="Genomic_DNA"/>
</dbReference>
<name>A0A2A4EP99_9BURK</name>
<dbReference type="PANTHER" id="PTHR34216:SF13">
    <property type="entry name" value="XYLANASE_CHITIN DEACETYLASE"/>
    <property type="match status" value="1"/>
</dbReference>
<dbReference type="PANTHER" id="PTHR34216">
    <property type="match status" value="1"/>
</dbReference>
<dbReference type="GO" id="GO:0005975">
    <property type="term" value="P:carbohydrate metabolic process"/>
    <property type="evidence" value="ECO:0007669"/>
    <property type="project" value="InterPro"/>
</dbReference>
<dbReference type="PROSITE" id="PS51257">
    <property type="entry name" value="PROKAR_LIPOPROTEIN"/>
    <property type="match status" value="1"/>
</dbReference>
<reference evidence="3 4" key="1">
    <citation type="submission" date="2017-01" db="EMBL/GenBank/DDBJ databases">
        <title>Whole-Genome Shotgun Sequencing of Two beta-Proteobacterial Species in Search of the Bulgecin Biosynthetic Cluster.</title>
        <authorList>
            <person name="Horsman M.E."/>
            <person name="Marous D.R."/>
            <person name="Li R."/>
            <person name="Oliver R.A."/>
            <person name="Byun B."/>
            <person name="Emrich S.J."/>
            <person name="Boggess B."/>
            <person name="Townsend C.A."/>
            <person name="Mobashery S."/>
        </authorList>
    </citation>
    <scope>NUCLEOTIDE SEQUENCE [LARGE SCALE GENOMIC DNA]</scope>
    <source>
        <strain evidence="3 4">ATCC 31363</strain>
    </source>
</reference>
<evidence type="ECO:0000313" key="4">
    <source>
        <dbReference type="Proteomes" id="UP000218022"/>
    </source>
</evidence>
<accession>A0A2A4EP99</accession>
<evidence type="ECO:0000313" key="3">
    <source>
        <dbReference type="EMBL" id="PCE22240.1"/>
    </source>
</evidence>
<dbReference type="CDD" id="cd10969">
    <property type="entry name" value="CE4_Ecf1_like_5s"/>
    <property type="match status" value="1"/>
</dbReference>
<evidence type="ECO:0000259" key="2">
    <source>
        <dbReference type="PROSITE" id="PS51677"/>
    </source>
</evidence>
<comment type="caution">
    <text evidence="3">The sequence shown here is derived from an EMBL/GenBank/DDBJ whole genome shotgun (WGS) entry which is preliminary data.</text>
</comment>
<dbReference type="GO" id="GO:0016810">
    <property type="term" value="F:hydrolase activity, acting on carbon-nitrogen (but not peptide) bonds"/>
    <property type="evidence" value="ECO:0007669"/>
    <property type="project" value="InterPro"/>
</dbReference>
<dbReference type="Pfam" id="PF01522">
    <property type="entry name" value="Polysacc_deac_1"/>
    <property type="match status" value="1"/>
</dbReference>
<feature type="domain" description="NodB homology" evidence="2">
    <location>
        <begin position="66"/>
        <end position="287"/>
    </location>
</feature>
<evidence type="ECO:0000256" key="1">
    <source>
        <dbReference type="ARBA" id="ARBA00022729"/>
    </source>
</evidence>
<sequence>MKRSFESFSRPIPVLTYHHVSPAGGPLSISTACLDSQMKWLASNGYVTLTADEFARYLHGERMPDKSILLTFDDGYLDNYLHAHPILNRYGHNALMFLVTERIHDGPARSLAERHTQTTPTHEKCEQLVKAGRADDITVRWSEIEAMRAAGTFEFHSHTHSHRRWDLSCKDASSKRAMIGADIATAKSILSKRLGTESKHLCWPEGYYDADYIGAAIDAGYEYLYTTRNLRLNAPGSDRHQIQRLVDNGKGDEWLASKLWRYRHPVWGPAYYGIKQIKSAVRSAVGA</sequence>
<dbReference type="AlphaFoldDB" id="A0A2A4EP99"/>
<dbReference type="InterPro" id="IPR002509">
    <property type="entry name" value="NODB_dom"/>
</dbReference>
<organism evidence="3 4">
    <name type="scientific">Paraburkholderia acidicola</name>
    <dbReference type="NCBI Taxonomy" id="1912599"/>
    <lineage>
        <taxon>Bacteria</taxon>
        <taxon>Pseudomonadati</taxon>
        <taxon>Pseudomonadota</taxon>
        <taxon>Betaproteobacteria</taxon>
        <taxon>Burkholderiales</taxon>
        <taxon>Burkholderiaceae</taxon>
        <taxon>Paraburkholderia</taxon>
    </lineage>
</organism>
<protein>
    <recommendedName>
        <fullName evidence="2">NodB homology domain-containing protein</fullName>
    </recommendedName>
</protein>
<dbReference type="PROSITE" id="PS51677">
    <property type="entry name" value="NODB"/>
    <property type="match status" value="1"/>
</dbReference>
<dbReference type="InterPro" id="IPR051398">
    <property type="entry name" value="Polysacch_Deacetylase"/>
</dbReference>
<proteinExistence type="predicted"/>
<dbReference type="Proteomes" id="UP000218022">
    <property type="component" value="Unassembled WGS sequence"/>
</dbReference>
<gene>
    <name evidence="3" type="ORF">BWP39_21435</name>
</gene>
<dbReference type="InterPro" id="IPR011330">
    <property type="entry name" value="Glyco_hydro/deAcase_b/a-brl"/>
</dbReference>
<dbReference type="SUPFAM" id="SSF88713">
    <property type="entry name" value="Glycoside hydrolase/deacetylase"/>
    <property type="match status" value="1"/>
</dbReference>